<reference evidence="1 2" key="1">
    <citation type="journal article" date="2020" name="Nature">
        <title>Six reference-quality genomes reveal evolution of bat adaptations.</title>
        <authorList>
            <person name="Jebb D."/>
            <person name="Huang Z."/>
            <person name="Pippel M."/>
            <person name="Hughes G.M."/>
            <person name="Lavrichenko K."/>
            <person name="Devanna P."/>
            <person name="Winkler S."/>
            <person name="Jermiin L.S."/>
            <person name="Skirmuntt E.C."/>
            <person name="Katzourakis A."/>
            <person name="Burkitt-Gray L."/>
            <person name="Ray D.A."/>
            <person name="Sullivan K.A.M."/>
            <person name="Roscito J.G."/>
            <person name="Kirilenko B.M."/>
            <person name="Davalos L.M."/>
            <person name="Corthals A.P."/>
            <person name="Power M.L."/>
            <person name="Jones G."/>
            <person name="Ransome R.D."/>
            <person name="Dechmann D.K.N."/>
            <person name="Locatelli A.G."/>
            <person name="Puechmaille S.J."/>
            <person name="Fedrigo O."/>
            <person name="Jarvis E.D."/>
            <person name="Hiller M."/>
            <person name="Vernes S.C."/>
            <person name="Myers E.W."/>
            <person name="Teeling E.C."/>
        </authorList>
    </citation>
    <scope>NUCLEOTIDE SEQUENCE [LARGE SCALE GENOMIC DNA]</scope>
    <source>
        <strain evidence="1">MRouAeg1</strain>
        <tissue evidence="1">Muscle</tissue>
    </source>
</reference>
<sequence length="139" mass="15500">MVGRSLGKSVAEIFFQALRTTSVKTQIWKSTCLSGGCILFDKPVEFDNGSEKVKNGSSSSLLEADSMAIGFLTKHKQLFQNIINTQTKPLCDHNRVRQRKRHLATTKVIKDALLQKGMSDNYFFTSDSSSSTLNPLLLR</sequence>
<gene>
    <name evidence="1" type="ORF">HJG63_010623</name>
</gene>
<organism evidence="1 2">
    <name type="scientific">Rousettus aegyptiacus</name>
    <name type="common">Egyptian fruit bat</name>
    <name type="synonym">Pteropus aegyptiacus</name>
    <dbReference type="NCBI Taxonomy" id="9407"/>
    <lineage>
        <taxon>Eukaryota</taxon>
        <taxon>Metazoa</taxon>
        <taxon>Chordata</taxon>
        <taxon>Craniata</taxon>
        <taxon>Vertebrata</taxon>
        <taxon>Euteleostomi</taxon>
        <taxon>Mammalia</taxon>
        <taxon>Eutheria</taxon>
        <taxon>Laurasiatheria</taxon>
        <taxon>Chiroptera</taxon>
        <taxon>Yinpterochiroptera</taxon>
        <taxon>Pteropodoidea</taxon>
        <taxon>Pteropodidae</taxon>
        <taxon>Rousettinae</taxon>
        <taxon>Rousettus</taxon>
    </lineage>
</organism>
<protein>
    <submittedName>
        <fullName evidence="1">Uncharacterized protein</fullName>
    </submittedName>
</protein>
<dbReference type="AlphaFoldDB" id="A0A7J8IL78"/>
<keyword evidence="2" id="KW-1185">Reference proteome</keyword>
<name>A0A7J8IL78_ROUAE</name>
<dbReference type="Proteomes" id="UP000593571">
    <property type="component" value="Unassembled WGS sequence"/>
</dbReference>
<comment type="caution">
    <text evidence="1">The sequence shown here is derived from an EMBL/GenBank/DDBJ whole genome shotgun (WGS) entry which is preliminary data.</text>
</comment>
<evidence type="ECO:0000313" key="1">
    <source>
        <dbReference type="EMBL" id="KAF6485406.1"/>
    </source>
</evidence>
<proteinExistence type="predicted"/>
<accession>A0A7J8IL78</accession>
<evidence type="ECO:0000313" key="2">
    <source>
        <dbReference type="Proteomes" id="UP000593571"/>
    </source>
</evidence>
<dbReference type="EMBL" id="JACASE010000003">
    <property type="protein sequence ID" value="KAF6485406.1"/>
    <property type="molecule type" value="Genomic_DNA"/>
</dbReference>